<evidence type="ECO:0000256" key="6">
    <source>
        <dbReference type="ARBA" id="ARBA00022737"/>
    </source>
</evidence>
<dbReference type="Gene3D" id="1.10.238.10">
    <property type="entry name" value="EF-hand"/>
    <property type="match status" value="2"/>
</dbReference>
<dbReference type="STRING" id="6182.A0A4Z2DV36"/>
<dbReference type="InterPro" id="IPR002048">
    <property type="entry name" value="EF_hand_dom"/>
</dbReference>
<dbReference type="Proteomes" id="UP000311919">
    <property type="component" value="Unassembled WGS sequence"/>
</dbReference>
<feature type="transmembrane region" description="Helical" evidence="14">
    <location>
        <begin position="67"/>
        <end position="87"/>
    </location>
</feature>
<keyword evidence="14" id="KW-0812">Transmembrane</keyword>
<comment type="subcellular location">
    <subcellularLocation>
        <location evidence="1">Mitochondrion inner membrane</location>
    </subcellularLocation>
    <subcellularLocation>
        <location evidence="2">Mitochondrion intermembrane space</location>
    </subcellularLocation>
</comment>
<dbReference type="InterPro" id="IPR018247">
    <property type="entry name" value="EF_Hand_1_Ca_BS"/>
</dbReference>
<keyword evidence="17" id="KW-1185">Reference proteome</keyword>
<organism evidence="16 17">
    <name type="scientific">Schistosoma japonicum</name>
    <name type="common">Blood fluke</name>
    <dbReference type="NCBI Taxonomy" id="6182"/>
    <lineage>
        <taxon>Eukaryota</taxon>
        <taxon>Metazoa</taxon>
        <taxon>Spiralia</taxon>
        <taxon>Lophotrochozoa</taxon>
        <taxon>Platyhelminthes</taxon>
        <taxon>Trematoda</taxon>
        <taxon>Digenea</taxon>
        <taxon>Strigeidida</taxon>
        <taxon>Schistosomatoidea</taxon>
        <taxon>Schistosomatidae</taxon>
        <taxon>Schistosoma</taxon>
    </lineage>
</organism>
<feature type="domain" description="EF-hand" evidence="15">
    <location>
        <begin position="252"/>
        <end position="287"/>
    </location>
</feature>
<evidence type="ECO:0000256" key="1">
    <source>
        <dbReference type="ARBA" id="ARBA00004273"/>
    </source>
</evidence>
<evidence type="ECO:0000256" key="5">
    <source>
        <dbReference type="ARBA" id="ARBA00022723"/>
    </source>
</evidence>
<evidence type="ECO:0000259" key="15">
    <source>
        <dbReference type="PROSITE" id="PS50222"/>
    </source>
</evidence>
<dbReference type="GO" id="GO:1990246">
    <property type="term" value="C:uniplex complex"/>
    <property type="evidence" value="ECO:0007669"/>
    <property type="project" value="TreeGrafter"/>
</dbReference>
<evidence type="ECO:0000256" key="14">
    <source>
        <dbReference type="SAM" id="Phobius"/>
    </source>
</evidence>
<keyword evidence="8" id="KW-0106">Calcium</keyword>
<dbReference type="Pfam" id="PF13202">
    <property type="entry name" value="EF-hand_5"/>
    <property type="match status" value="1"/>
</dbReference>
<dbReference type="InterPro" id="IPR011992">
    <property type="entry name" value="EF-hand-dom_pair"/>
</dbReference>
<keyword evidence="12 14" id="KW-0472">Membrane</keyword>
<gene>
    <name evidence="16" type="ORF">EWB00_004168</name>
</gene>
<protein>
    <submittedName>
        <fullName evidence="16">Calcium uptake protein 1</fullName>
    </submittedName>
</protein>
<evidence type="ECO:0000313" key="16">
    <source>
        <dbReference type="EMBL" id="TNN20317.1"/>
    </source>
</evidence>
<keyword evidence="6" id="KW-0677">Repeat</keyword>
<keyword evidence="4" id="KW-0109">Calcium transport</keyword>
<dbReference type="AlphaFoldDB" id="A0A4Z2DV36"/>
<keyword evidence="14" id="KW-1133">Transmembrane helix</keyword>
<dbReference type="OrthoDB" id="10056860at2759"/>
<proteinExistence type="inferred from homology"/>
<comment type="similarity">
    <text evidence="13">Belongs to the MICU1 family. MICU1 subfamily.</text>
</comment>
<evidence type="ECO:0000256" key="13">
    <source>
        <dbReference type="ARBA" id="ARBA00038333"/>
    </source>
</evidence>
<evidence type="ECO:0000256" key="12">
    <source>
        <dbReference type="ARBA" id="ARBA00023136"/>
    </source>
</evidence>
<evidence type="ECO:0000256" key="3">
    <source>
        <dbReference type="ARBA" id="ARBA00022448"/>
    </source>
</evidence>
<keyword evidence="7" id="KW-0999">Mitochondrion inner membrane</keyword>
<dbReference type="PANTHER" id="PTHR12294">
    <property type="entry name" value="EF HAND DOMAIN FAMILY A1,A2-RELATED"/>
    <property type="match status" value="1"/>
</dbReference>
<name>A0A4Z2DV36_SCHJA</name>
<evidence type="ECO:0000256" key="8">
    <source>
        <dbReference type="ARBA" id="ARBA00022837"/>
    </source>
</evidence>
<dbReference type="GO" id="GO:0036444">
    <property type="term" value="P:calcium import into the mitochondrion"/>
    <property type="evidence" value="ECO:0007669"/>
    <property type="project" value="TreeGrafter"/>
</dbReference>
<dbReference type="EMBL" id="SKCS01000028">
    <property type="protein sequence ID" value="TNN20317.1"/>
    <property type="molecule type" value="Genomic_DNA"/>
</dbReference>
<evidence type="ECO:0000256" key="4">
    <source>
        <dbReference type="ARBA" id="ARBA00022568"/>
    </source>
</evidence>
<keyword evidence="11" id="KW-0496">Mitochondrion</keyword>
<reference evidence="16 17" key="1">
    <citation type="submission" date="2019-03" db="EMBL/GenBank/DDBJ databases">
        <title>An improved genome assembly of the fluke Schistosoma japonicum.</title>
        <authorList>
            <person name="Hu W."/>
            <person name="Luo F."/>
            <person name="Yin M."/>
            <person name="Mo X."/>
            <person name="Sun C."/>
            <person name="Wu Q."/>
            <person name="Zhu B."/>
            <person name="Xiang M."/>
            <person name="Wang J."/>
            <person name="Wang Y."/>
            <person name="Zhang T."/>
            <person name="Xu B."/>
            <person name="Zheng H."/>
            <person name="Feng Z."/>
        </authorList>
    </citation>
    <scope>NUCLEOTIDE SEQUENCE [LARGE SCALE GENOMIC DNA]</scope>
    <source>
        <strain evidence="16">HuSjv2</strain>
        <tissue evidence="16">Worms</tissue>
    </source>
</reference>
<sequence length="518" mass="60038">MLFCRLSRYSLGLFRRYSSARIPLYSFSKLDSCITFERRISIHGPYRNRYTHYKDAYPGKISYVYKTFYFCVLCMFVVQIFGGFNYIERMLYESDEKEKKRKACSMINAKCQSVVTSLKDEESHQNESVKKKHVGFRDRKFIAYENRIRAYSTPDKIFRYFATLKSVEEDSETIYMTPEDFLRSITPGIKQPDGLDLDSFKRYDPKTGLVWFHNKSEKLNLGIPKESVFYKLCDHALITFSDFIFLLTVLSTPHRQFEIAFRMFDINGDGELDINEFEVVRSVIMGTTAVGRRHRDNSTSGCTLKPSSSNSAFKCYFFGPNGDQKLPISKFLQFHSELQEEIMRLEFERAEPKNGKITEVQFANSLLAYAGFPENKRRKMIRRVKTKFPVDSEHSSGITYKDFSDFSHLLRSIADVDTALTFYHMAGASINEDTLNHVALTVANIHLSPHVLDVVFTLFDENNDGQLSYREFVGVMRHRLLRGLDKPMDTGFIRLLSALFHCAKEQINLGVNSTYTNV</sequence>
<keyword evidence="3" id="KW-0813">Transport</keyword>
<dbReference type="Pfam" id="PF13833">
    <property type="entry name" value="EF-hand_8"/>
    <property type="match status" value="1"/>
</dbReference>
<evidence type="ECO:0000256" key="2">
    <source>
        <dbReference type="ARBA" id="ARBA00004569"/>
    </source>
</evidence>
<evidence type="ECO:0000256" key="11">
    <source>
        <dbReference type="ARBA" id="ARBA00023128"/>
    </source>
</evidence>
<keyword evidence="9" id="KW-0809">Transit peptide</keyword>
<dbReference type="SUPFAM" id="SSF47473">
    <property type="entry name" value="EF-hand"/>
    <property type="match status" value="2"/>
</dbReference>
<dbReference type="InterPro" id="IPR039800">
    <property type="entry name" value="MICU1/2/3"/>
</dbReference>
<evidence type="ECO:0000313" key="17">
    <source>
        <dbReference type="Proteomes" id="UP000311919"/>
    </source>
</evidence>
<evidence type="ECO:0000256" key="7">
    <source>
        <dbReference type="ARBA" id="ARBA00022792"/>
    </source>
</evidence>
<dbReference type="GO" id="GO:0005758">
    <property type="term" value="C:mitochondrial intermembrane space"/>
    <property type="evidence" value="ECO:0007669"/>
    <property type="project" value="UniProtKB-SubCell"/>
</dbReference>
<feature type="domain" description="EF-hand" evidence="15">
    <location>
        <begin position="447"/>
        <end position="482"/>
    </location>
</feature>
<evidence type="ECO:0000256" key="9">
    <source>
        <dbReference type="ARBA" id="ARBA00022946"/>
    </source>
</evidence>
<evidence type="ECO:0000256" key="10">
    <source>
        <dbReference type="ARBA" id="ARBA00023065"/>
    </source>
</evidence>
<dbReference type="PANTHER" id="PTHR12294:SF1">
    <property type="entry name" value="CALCIUM UPTAKE PROTEIN 1, MITOCHONDRIAL"/>
    <property type="match status" value="1"/>
</dbReference>
<dbReference type="GO" id="GO:0005509">
    <property type="term" value="F:calcium ion binding"/>
    <property type="evidence" value="ECO:0007669"/>
    <property type="project" value="InterPro"/>
</dbReference>
<dbReference type="PROSITE" id="PS00018">
    <property type="entry name" value="EF_HAND_1"/>
    <property type="match status" value="2"/>
</dbReference>
<dbReference type="SMART" id="SM00054">
    <property type="entry name" value="EFh"/>
    <property type="match status" value="2"/>
</dbReference>
<accession>A0A4Z2DV36</accession>
<dbReference type="PROSITE" id="PS50222">
    <property type="entry name" value="EF_HAND_2"/>
    <property type="match status" value="2"/>
</dbReference>
<comment type="caution">
    <text evidence="16">The sequence shown here is derived from an EMBL/GenBank/DDBJ whole genome shotgun (WGS) entry which is preliminary data.</text>
</comment>
<dbReference type="GO" id="GO:0051560">
    <property type="term" value="P:mitochondrial calcium ion homeostasis"/>
    <property type="evidence" value="ECO:0007669"/>
    <property type="project" value="TreeGrafter"/>
</dbReference>
<keyword evidence="5" id="KW-0479">Metal-binding</keyword>
<dbReference type="CDD" id="cd15900">
    <property type="entry name" value="EFh_MICU"/>
    <property type="match status" value="1"/>
</dbReference>
<keyword evidence="10" id="KW-0406">Ion transport</keyword>